<feature type="transmembrane region" description="Helical" evidence="6">
    <location>
        <begin position="425"/>
        <end position="444"/>
    </location>
</feature>
<dbReference type="GO" id="GO:0022857">
    <property type="term" value="F:transmembrane transporter activity"/>
    <property type="evidence" value="ECO:0007669"/>
    <property type="project" value="InterPro"/>
</dbReference>
<feature type="transmembrane region" description="Helical" evidence="6">
    <location>
        <begin position="20"/>
        <end position="39"/>
    </location>
</feature>
<proteinExistence type="predicted"/>
<protein>
    <recommendedName>
        <fullName evidence="9">Amino acid permease</fullName>
    </recommendedName>
</protein>
<evidence type="ECO:0000256" key="3">
    <source>
        <dbReference type="ARBA" id="ARBA00022692"/>
    </source>
</evidence>
<dbReference type="InterPro" id="IPR002293">
    <property type="entry name" value="AA/rel_permease1"/>
</dbReference>
<evidence type="ECO:0000256" key="6">
    <source>
        <dbReference type="SAM" id="Phobius"/>
    </source>
</evidence>
<keyword evidence="3 6" id="KW-0812">Transmembrane</keyword>
<keyword evidence="4 6" id="KW-1133">Transmembrane helix</keyword>
<feature type="transmembrane region" description="Helical" evidence="6">
    <location>
        <begin position="240"/>
        <end position="265"/>
    </location>
</feature>
<evidence type="ECO:0000256" key="4">
    <source>
        <dbReference type="ARBA" id="ARBA00022989"/>
    </source>
</evidence>
<dbReference type="GO" id="GO:0005886">
    <property type="term" value="C:plasma membrane"/>
    <property type="evidence" value="ECO:0007669"/>
    <property type="project" value="UniProtKB-SubCell"/>
</dbReference>
<dbReference type="EMBL" id="AXOL01000081">
    <property type="protein sequence ID" value="ERT46952.1"/>
    <property type="molecule type" value="Genomic_DNA"/>
</dbReference>
<feature type="transmembrane region" description="Helical" evidence="6">
    <location>
        <begin position="165"/>
        <end position="183"/>
    </location>
</feature>
<organism evidence="7 8">
    <name type="scientific">Enterococcus faecium 10/96A</name>
    <dbReference type="NCBI Taxonomy" id="1391465"/>
    <lineage>
        <taxon>Bacteria</taxon>
        <taxon>Bacillati</taxon>
        <taxon>Bacillota</taxon>
        <taxon>Bacilli</taxon>
        <taxon>Lactobacillales</taxon>
        <taxon>Enterococcaceae</taxon>
        <taxon>Enterococcus</taxon>
    </lineage>
</organism>
<feature type="transmembrane region" description="Helical" evidence="6">
    <location>
        <begin position="45"/>
        <end position="65"/>
    </location>
</feature>
<dbReference type="Pfam" id="PF13520">
    <property type="entry name" value="AA_permease_2"/>
    <property type="match status" value="1"/>
</dbReference>
<evidence type="ECO:0008006" key="9">
    <source>
        <dbReference type="Google" id="ProtNLM"/>
    </source>
</evidence>
<feature type="transmembrane region" description="Helical" evidence="6">
    <location>
        <begin position="128"/>
        <end position="153"/>
    </location>
</feature>
<feature type="transmembrane region" description="Helical" evidence="6">
    <location>
        <begin position="203"/>
        <end position="228"/>
    </location>
</feature>
<evidence type="ECO:0000256" key="5">
    <source>
        <dbReference type="ARBA" id="ARBA00023136"/>
    </source>
</evidence>
<feature type="transmembrane region" description="Helical" evidence="6">
    <location>
        <begin position="338"/>
        <end position="356"/>
    </location>
</feature>
<feature type="transmembrane region" description="Helical" evidence="6">
    <location>
        <begin position="98"/>
        <end position="122"/>
    </location>
</feature>
<comment type="caution">
    <text evidence="7">The sequence shown here is derived from an EMBL/GenBank/DDBJ whole genome shotgun (WGS) entry which is preliminary data.</text>
</comment>
<dbReference type="PANTHER" id="PTHR42770">
    <property type="entry name" value="AMINO ACID TRANSPORTER-RELATED"/>
    <property type="match status" value="1"/>
</dbReference>
<gene>
    <name evidence="7" type="ORF">O991_02959</name>
</gene>
<sequence>MELKEDLGVKSKSTELKRKLGLGTVIALGVGTTVGSGIFSSLSEVAGAAGSSLILVLSFLIGGLVQIPANLCYAELASAYPEDGGGYIYFREAGSKPLAFLGGWISFWATDPPSISIMALAIANYLGFFIPISGLSLKLVSVLFVLVFMYLHIRTVEGGGTFQNIITVLKILPFILIIGIGLFNLNGELLLSSTPLQGASTGFMALIAGISATTWSFDGMSAPVYMSGEIKNPKKNIPKGLIFTTFIVLAIYVGLTFVASGILSVDELASSDAPIALLASKIPVIGSFAGTFVAVTAVIVIIGSLSSCIMFQPRIEYAMAKDGLFFKSFGKVHPKYETPYFSIMIQCFYAIVLIFATDISGLLGYFTLVALLKSFLTFGTIFILRRKKSGYDPSYKTPFGYLMPVVAMFMNGTLIYSTFLWAPVGGLIAAVVAVATGLPAFYFWNKRNSVG</sequence>
<comment type="subcellular location">
    <subcellularLocation>
        <location evidence="1">Cell membrane</location>
        <topology evidence="1">Multi-pass membrane protein</topology>
    </subcellularLocation>
</comment>
<dbReference type="Gene3D" id="1.20.1740.10">
    <property type="entry name" value="Amino acid/polyamine transporter I"/>
    <property type="match status" value="1"/>
</dbReference>
<dbReference type="Proteomes" id="UP000017126">
    <property type="component" value="Unassembled WGS sequence"/>
</dbReference>
<dbReference type="AlphaFoldDB" id="A0AAV3KXB0"/>
<keyword evidence="5 6" id="KW-0472">Membrane</keyword>
<dbReference type="PANTHER" id="PTHR42770:SF7">
    <property type="entry name" value="MEMBRANE PROTEIN"/>
    <property type="match status" value="1"/>
</dbReference>
<reference evidence="7 8" key="1">
    <citation type="submission" date="2013-09" db="EMBL/GenBank/DDBJ databases">
        <title>The Genome Sequence of Enterococcus faecium 10/96A.</title>
        <authorList>
            <consortium name="The Broad Institute Genome Sequencing Platform"/>
            <consortium name="The Broad Institute Genome Sequencing Center for Infectious Disease"/>
            <person name="Earl A.M."/>
            <person name="Gilmore M.S."/>
            <person name="Lebreton F."/>
            <person name="Courvalin P."/>
            <person name="Walker B."/>
            <person name="Young S.K."/>
            <person name="Zeng Q."/>
            <person name="Gargeya S."/>
            <person name="Fitzgerald M."/>
            <person name="Haas B."/>
            <person name="Abouelleil A."/>
            <person name="Alvarado L."/>
            <person name="Arachchi H.M."/>
            <person name="Berlin A.M."/>
            <person name="Chapman S.B."/>
            <person name="Dewar J."/>
            <person name="Goldberg J."/>
            <person name="Griggs A."/>
            <person name="Gujja S."/>
            <person name="Hansen M."/>
            <person name="Howarth C."/>
            <person name="Imamovic A."/>
            <person name="Larimer J."/>
            <person name="McCowan C."/>
            <person name="Murphy C."/>
            <person name="Neiman D."/>
            <person name="Pearson M."/>
            <person name="Priest M."/>
            <person name="Roberts A."/>
            <person name="Saif S."/>
            <person name="Shea T."/>
            <person name="Sisk P."/>
            <person name="Sykes S."/>
            <person name="Wortman J."/>
            <person name="Nusbaum C."/>
            <person name="Birren B."/>
        </authorList>
    </citation>
    <scope>NUCLEOTIDE SEQUENCE [LARGE SCALE GENOMIC DNA]</scope>
    <source>
        <strain evidence="7 8">10/96A</strain>
    </source>
</reference>
<accession>A0AAV3KXB0</accession>
<dbReference type="InterPro" id="IPR050367">
    <property type="entry name" value="APC_superfamily"/>
</dbReference>
<evidence type="ECO:0000313" key="8">
    <source>
        <dbReference type="Proteomes" id="UP000017126"/>
    </source>
</evidence>
<evidence type="ECO:0000313" key="7">
    <source>
        <dbReference type="EMBL" id="ERT46952.1"/>
    </source>
</evidence>
<feature type="transmembrane region" description="Helical" evidence="6">
    <location>
        <begin position="285"/>
        <end position="311"/>
    </location>
</feature>
<feature type="transmembrane region" description="Helical" evidence="6">
    <location>
        <begin position="399"/>
        <end position="419"/>
    </location>
</feature>
<feature type="transmembrane region" description="Helical" evidence="6">
    <location>
        <begin position="362"/>
        <end position="384"/>
    </location>
</feature>
<evidence type="ECO:0000256" key="2">
    <source>
        <dbReference type="ARBA" id="ARBA00022475"/>
    </source>
</evidence>
<dbReference type="PIRSF" id="PIRSF006060">
    <property type="entry name" value="AA_transporter"/>
    <property type="match status" value="1"/>
</dbReference>
<name>A0AAV3KXB0_ENTFC</name>
<dbReference type="RefSeq" id="WP_002287925.1">
    <property type="nucleotide sequence ID" value="NZ_KI518297.1"/>
</dbReference>
<evidence type="ECO:0000256" key="1">
    <source>
        <dbReference type="ARBA" id="ARBA00004651"/>
    </source>
</evidence>
<keyword evidence="2" id="KW-1003">Cell membrane</keyword>